<dbReference type="Gene3D" id="3.90.280.10">
    <property type="entry name" value="PEBP-like"/>
    <property type="match status" value="1"/>
</dbReference>
<dbReference type="OrthoDB" id="9797506at2"/>
<dbReference type="InterPro" id="IPR036610">
    <property type="entry name" value="PEBP-like_sf"/>
</dbReference>
<comment type="caution">
    <text evidence="1">The sequence shown here is derived from an EMBL/GenBank/DDBJ whole genome shotgun (WGS) entry which is preliminary data.</text>
</comment>
<dbReference type="NCBIfam" id="TIGR00481">
    <property type="entry name" value="YbhB/YbcL family Raf kinase inhibitor-like protein"/>
    <property type="match status" value="1"/>
</dbReference>
<sequence length="221" mass="24635">MKLWSDSFRDGGLLPPENAFAVIDPDTHVRFSDNRNPHLAWDDVPAGTESLVLFCIDVDVPSVGNDVNRVGHSVAEDLPRTEFFHWSLVDIPVALKSLAEGQFSDMVTPRGKPGPEVPFLVKNGTEHQLRHGLNDYTGWFATDADMAGNYYGYDGPCPPWNDERIHHYIFRLYALDIPRLPLEGTFTGKEARLAIRGHILDEAQIVGVYSLNPAVAPTLTR</sequence>
<protein>
    <submittedName>
        <fullName evidence="1">YbhB/YbcL family Raf kinase inhibitor-like protein</fullName>
    </submittedName>
</protein>
<dbReference type="Pfam" id="PF01161">
    <property type="entry name" value="PBP"/>
    <property type="match status" value="1"/>
</dbReference>
<gene>
    <name evidence="1" type="ORF">E4L96_16785</name>
</gene>
<proteinExistence type="predicted"/>
<dbReference type="SUPFAM" id="SSF49777">
    <property type="entry name" value="PEBP-like"/>
    <property type="match status" value="1"/>
</dbReference>
<evidence type="ECO:0000313" key="1">
    <source>
        <dbReference type="EMBL" id="TFW16180.1"/>
    </source>
</evidence>
<dbReference type="EMBL" id="SPVF01000218">
    <property type="protein sequence ID" value="TFW16180.1"/>
    <property type="molecule type" value="Genomic_DNA"/>
</dbReference>
<dbReference type="PANTHER" id="PTHR30289">
    <property type="entry name" value="UNCHARACTERIZED PROTEIN YBCL-RELATED"/>
    <property type="match status" value="1"/>
</dbReference>
<dbReference type="InterPro" id="IPR008914">
    <property type="entry name" value="PEBP"/>
</dbReference>
<keyword evidence="2" id="KW-1185">Reference proteome</keyword>
<dbReference type="AlphaFoldDB" id="A0A4Y9S4R8"/>
<dbReference type="InterPro" id="IPR005247">
    <property type="entry name" value="YbhB_YbcL/LppC-like"/>
</dbReference>
<dbReference type="CDD" id="cd00865">
    <property type="entry name" value="PEBP_bact_arch"/>
    <property type="match status" value="1"/>
</dbReference>
<dbReference type="RefSeq" id="WP_135208363.1">
    <property type="nucleotide sequence ID" value="NZ_SPVF01000218.1"/>
</dbReference>
<dbReference type="PANTHER" id="PTHR30289:SF1">
    <property type="entry name" value="PEBP (PHOSPHATIDYLETHANOLAMINE-BINDING PROTEIN) FAMILY PROTEIN"/>
    <property type="match status" value="1"/>
</dbReference>
<dbReference type="Proteomes" id="UP000298438">
    <property type="component" value="Unassembled WGS sequence"/>
</dbReference>
<name>A0A4Y9S4R8_9BURK</name>
<evidence type="ECO:0000313" key="2">
    <source>
        <dbReference type="Proteomes" id="UP000298438"/>
    </source>
</evidence>
<reference evidence="1 2" key="1">
    <citation type="submission" date="2019-03" db="EMBL/GenBank/DDBJ databases">
        <title>Draft Genome Sequence of Massilia arenosa sp. nov., a Novel Massilia Species Isolated from a Sandy-loam Maize Soil.</title>
        <authorList>
            <person name="Raths R."/>
            <person name="Peta V."/>
            <person name="Bucking H."/>
        </authorList>
    </citation>
    <scope>NUCLEOTIDE SEQUENCE [LARGE SCALE GENOMIC DNA]</scope>
    <source>
        <strain evidence="1 2">MC02</strain>
    </source>
</reference>
<organism evidence="1 2">
    <name type="scientific">Zemynaea arenosa</name>
    <dbReference type="NCBI Taxonomy" id="2561931"/>
    <lineage>
        <taxon>Bacteria</taxon>
        <taxon>Pseudomonadati</taxon>
        <taxon>Pseudomonadota</taxon>
        <taxon>Betaproteobacteria</taxon>
        <taxon>Burkholderiales</taxon>
        <taxon>Oxalobacteraceae</taxon>
        <taxon>Telluria group</taxon>
        <taxon>Zemynaea</taxon>
    </lineage>
</organism>
<accession>A0A4Y9S4R8</accession>